<dbReference type="OrthoDB" id="2789106at2759"/>
<reference evidence="2 3" key="1">
    <citation type="journal article" date="2012" name="BMC Genomics">
        <title>Comparative genomics of the white-rot fungi, Phanerochaete carnosa and P. chrysosporium, to elucidate the genetic basis of the distinct wood types they colonize.</title>
        <authorList>
            <person name="Suzuki H."/>
            <person name="MacDonald J."/>
            <person name="Syed K."/>
            <person name="Salamov A."/>
            <person name="Hori C."/>
            <person name="Aerts A."/>
            <person name="Henrissat B."/>
            <person name="Wiebenga A."/>
            <person name="vanKuyk P.A."/>
            <person name="Barry K."/>
            <person name="Lindquist E."/>
            <person name="LaButti K."/>
            <person name="Lapidus A."/>
            <person name="Lucas S."/>
            <person name="Coutinho P."/>
            <person name="Gong Y."/>
            <person name="Samejima M."/>
            <person name="Mahadevan R."/>
            <person name="Abou-Zaid M."/>
            <person name="de Vries R.P."/>
            <person name="Igarashi K."/>
            <person name="Yadav J.S."/>
            <person name="Grigoriev I.V."/>
            <person name="Master E.R."/>
        </authorList>
    </citation>
    <scope>NUCLEOTIDE SEQUENCE [LARGE SCALE GENOMIC DNA]</scope>
    <source>
        <strain evidence="2 3">HHB-10118-sp</strain>
    </source>
</reference>
<feature type="chain" id="PRO_5003884280" evidence="1">
    <location>
        <begin position="32"/>
        <end position="159"/>
    </location>
</feature>
<accession>K5UVV6</accession>
<protein>
    <submittedName>
        <fullName evidence="2">Uncharacterized protein</fullName>
    </submittedName>
</protein>
<dbReference type="GeneID" id="18920950"/>
<organism evidence="2 3">
    <name type="scientific">Phanerochaete carnosa (strain HHB-10118-sp)</name>
    <name type="common">White-rot fungus</name>
    <name type="synonym">Peniophora carnosa</name>
    <dbReference type="NCBI Taxonomy" id="650164"/>
    <lineage>
        <taxon>Eukaryota</taxon>
        <taxon>Fungi</taxon>
        <taxon>Dikarya</taxon>
        <taxon>Basidiomycota</taxon>
        <taxon>Agaricomycotina</taxon>
        <taxon>Agaricomycetes</taxon>
        <taxon>Polyporales</taxon>
        <taxon>Phanerochaetaceae</taxon>
        <taxon>Phanerochaete</taxon>
    </lineage>
</organism>
<dbReference type="InParanoid" id="K5UVV6"/>
<evidence type="ECO:0000313" key="3">
    <source>
        <dbReference type="Proteomes" id="UP000008370"/>
    </source>
</evidence>
<dbReference type="HOGENOM" id="CLU_119165_0_0_1"/>
<name>K5UVV6_PHACS</name>
<dbReference type="STRING" id="650164.K5UVV6"/>
<evidence type="ECO:0000313" key="2">
    <source>
        <dbReference type="EMBL" id="EKM54171.1"/>
    </source>
</evidence>
<keyword evidence="1" id="KW-0732">Signal</keyword>
<evidence type="ECO:0000256" key="1">
    <source>
        <dbReference type="SAM" id="SignalP"/>
    </source>
</evidence>
<dbReference type="EMBL" id="JH930473">
    <property type="protein sequence ID" value="EKM54171.1"/>
    <property type="molecule type" value="Genomic_DNA"/>
</dbReference>
<dbReference type="KEGG" id="pco:PHACADRAFT_96827"/>
<feature type="signal peptide" evidence="1">
    <location>
        <begin position="1"/>
        <end position="31"/>
    </location>
</feature>
<proteinExistence type="predicted"/>
<gene>
    <name evidence="2" type="ORF">PHACADRAFT_96827</name>
</gene>
<dbReference type="RefSeq" id="XP_007396872.1">
    <property type="nucleotide sequence ID" value="XM_007396810.1"/>
</dbReference>
<sequence>MTHAHSHPNAESQWLAHSLSLLLAAPHITLPDEGSEEARLGPGPVDVFTIRFNEMFMPEARGFVGGHAVDREELRKTLVGLQRRWNAAEGSCVGSEVHPTHVTEFHPTMAARMEFTPMYMYPREKETIMAEASGEEVGGVERIDCLMLEGDEYLFRQEA</sequence>
<keyword evidence="3" id="KW-1185">Reference proteome</keyword>
<dbReference type="AlphaFoldDB" id="K5UVV6"/>
<dbReference type="Proteomes" id="UP000008370">
    <property type="component" value="Unassembled WGS sequence"/>
</dbReference>